<dbReference type="OrthoDB" id="9796124at2"/>
<dbReference type="Pfam" id="PF12840">
    <property type="entry name" value="HTH_20"/>
    <property type="match status" value="1"/>
</dbReference>
<comment type="caution">
    <text evidence="2">The sequence shown here is derived from an EMBL/GenBank/DDBJ whole genome shotgun (WGS) entry which is preliminary data.</text>
</comment>
<dbReference type="EMBL" id="SNZB01000001">
    <property type="protein sequence ID" value="TDR23516.1"/>
    <property type="molecule type" value="Genomic_DNA"/>
</dbReference>
<dbReference type="SUPFAM" id="SSF46785">
    <property type="entry name" value="Winged helix' DNA-binding domain"/>
    <property type="match status" value="1"/>
</dbReference>
<name>A0A4R6XUL0_9GAMM</name>
<dbReference type="GO" id="GO:0003700">
    <property type="term" value="F:DNA-binding transcription factor activity"/>
    <property type="evidence" value="ECO:0007669"/>
    <property type="project" value="InterPro"/>
</dbReference>
<feature type="domain" description="HTH arsR-type" evidence="1">
    <location>
        <begin position="1"/>
        <end position="92"/>
    </location>
</feature>
<protein>
    <submittedName>
        <fullName evidence="2">ArsR family transcriptional regulator</fullName>
    </submittedName>
</protein>
<keyword evidence="3" id="KW-1185">Reference proteome</keyword>
<sequence>MIEADIYKALGDPVRLKIITRLSGRSTHTIGKLSENLGISRQGARKQIQVLVSAELVQLKKQGRETQVLLNPDKLKMARTFITRLEQQWEHRLDALKHFVEDQTVP</sequence>
<gene>
    <name evidence="2" type="ORF">C8D91_0378</name>
</gene>
<dbReference type="InterPro" id="IPR036388">
    <property type="entry name" value="WH-like_DNA-bd_sf"/>
</dbReference>
<dbReference type="PANTHER" id="PTHR38600">
    <property type="entry name" value="TRANSCRIPTIONAL REGULATORY PROTEIN"/>
    <property type="match status" value="1"/>
</dbReference>
<accession>A0A4R6XUL0</accession>
<evidence type="ECO:0000313" key="3">
    <source>
        <dbReference type="Proteomes" id="UP000295724"/>
    </source>
</evidence>
<evidence type="ECO:0000313" key="2">
    <source>
        <dbReference type="EMBL" id="TDR23516.1"/>
    </source>
</evidence>
<dbReference type="InterPro" id="IPR001845">
    <property type="entry name" value="HTH_ArsR_DNA-bd_dom"/>
</dbReference>
<proteinExistence type="predicted"/>
<reference evidence="2 3" key="1">
    <citation type="submission" date="2019-03" db="EMBL/GenBank/DDBJ databases">
        <title>Genomic Encyclopedia of Type Strains, Phase IV (KMG-IV): sequencing the most valuable type-strain genomes for metagenomic binning, comparative biology and taxonomic classification.</title>
        <authorList>
            <person name="Goeker M."/>
        </authorList>
    </citation>
    <scope>NUCLEOTIDE SEQUENCE [LARGE SCALE GENOMIC DNA]</scope>
    <source>
        <strain evidence="2 3">DSM 25488</strain>
    </source>
</reference>
<dbReference type="CDD" id="cd00090">
    <property type="entry name" value="HTH_ARSR"/>
    <property type="match status" value="1"/>
</dbReference>
<dbReference type="AlphaFoldDB" id="A0A4R6XUL0"/>
<dbReference type="Proteomes" id="UP000295724">
    <property type="component" value="Unassembled WGS sequence"/>
</dbReference>
<dbReference type="SMART" id="SM00418">
    <property type="entry name" value="HTH_ARSR"/>
    <property type="match status" value="1"/>
</dbReference>
<dbReference type="PANTHER" id="PTHR38600:SF1">
    <property type="entry name" value="TRANSCRIPTIONAL REGULATORY PROTEIN"/>
    <property type="match status" value="1"/>
</dbReference>
<evidence type="ECO:0000259" key="1">
    <source>
        <dbReference type="PROSITE" id="PS50987"/>
    </source>
</evidence>
<dbReference type="Gene3D" id="1.10.10.10">
    <property type="entry name" value="Winged helix-like DNA-binding domain superfamily/Winged helix DNA-binding domain"/>
    <property type="match status" value="1"/>
</dbReference>
<dbReference type="PROSITE" id="PS50987">
    <property type="entry name" value="HTH_ARSR_2"/>
    <property type="match status" value="1"/>
</dbReference>
<dbReference type="RefSeq" id="WP_099017849.1">
    <property type="nucleotide sequence ID" value="NZ_NIHB01000001.1"/>
</dbReference>
<organism evidence="2 3">
    <name type="scientific">Marinicella litoralis</name>
    <dbReference type="NCBI Taxonomy" id="644220"/>
    <lineage>
        <taxon>Bacteria</taxon>
        <taxon>Pseudomonadati</taxon>
        <taxon>Pseudomonadota</taxon>
        <taxon>Gammaproteobacteria</taxon>
        <taxon>Lysobacterales</taxon>
        <taxon>Marinicellaceae</taxon>
        <taxon>Marinicella</taxon>
    </lineage>
</organism>
<dbReference type="InterPro" id="IPR036390">
    <property type="entry name" value="WH_DNA-bd_sf"/>
</dbReference>
<dbReference type="InterPro" id="IPR011991">
    <property type="entry name" value="ArsR-like_HTH"/>
</dbReference>